<keyword evidence="2" id="KW-1185">Reference proteome</keyword>
<sequence>MNVYDYYITPEEYEEAERNGIGKKTLDSRIRVYGWRKKRAITEKTQRRTKRGKYLKIAENNGINPQTFYNRVNIHGWSEDDAATRPKVDPAITIEKNGRQQRKTTDDILKKAAENNIPRSTLFARIEKGYDMETAATVRDLRKGRG</sequence>
<organism evidence="1 2">
    <name type="scientific">Natribacillus halophilus</name>
    <dbReference type="NCBI Taxonomy" id="549003"/>
    <lineage>
        <taxon>Bacteria</taxon>
        <taxon>Bacillati</taxon>
        <taxon>Bacillota</taxon>
        <taxon>Bacilli</taxon>
        <taxon>Bacillales</taxon>
        <taxon>Bacillaceae</taxon>
        <taxon>Natribacillus</taxon>
    </lineage>
</organism>
<proteinExistence type="predicted"/>
<dbReference type="EMBL" id="FNEN01000020">
    <property type="protein sequence ID" value="SDJ20547.1"/>
    <property type="molecule type" value="Genomic_DNA"/>
</dbReference>
<protein>
    <submittedName>
        <fullName evidence="1">Uncharacterized protein</fullName>
    </submittedName>
</protein>
<accession>A0A1G8RUA1</accession>
<reference evidence="1 2" key="1">
    <citation type="submission" date="2016-10" db="EMBL/GenBank/DDBJ databases">
        <authorList>
            <person name="de Groot N.N."/>
        </authorList>
    </citation>
    <scope>NUCLEOTIDE SEQUENCE [LARGE SCALE GENOMIC DNA]</scope>
    <source>
        <strain evidence="1 2">DSM 21771</strain>
    </source>
</reference>
<evidence type="ECO:0000313" key="2">
    <source>
        <dbReference type="Proteomes" id="UP000198853"/>
    </source>
</evidence>
<name>A0A1G8RUA1_9BACI</name>
<dbReference type="Proteomes" id="UP000198853">
    <property type="component" value="Unassembled WGS sequence"/>
</dbReference>
<evidence type="ECO:0000313" key="1">
    <source>
        <dbReference type="EMBL" id="SDJ20547.1"/>
    </source>
</evidence>
<dbReference type="AlphaFoldDB" id="A0A1G8RUA1"/>
<gene>
    <name evidence="1" type="ORF">SAMN04488123_12051</name>
</gene>